<name>A0A8S1HSL5_9PELO</name>
<dbReference type="InterPro" id="IPR036397">
    <property type="entry name" value="RNaseH_sf"/>
</dbReference>
<gene>
    <name evidence="2" type="ORF">CAUJ_LOCUS15003</name>
</gene>
<dbReference type="Proteomes" id="UP000835052">
    <property type="component" value="Unassembled WGS sequence"/>
</dbReference>
<feature type="region of interest" description="Disordered" evidence="1">
    <location>
        <begin position="1"/>
        <end position="46"/>
    </location>
</feature>
<organism evidence="2 3">
    <name type="scientific">Caenorhabditis auriculariae</name>
    <dbReference type="NCBI Taxonomy" id="2777116"/>
    <lineage>
        <taxon>Eukaryota</taxon>
        <taxon>Metazoa</taxon>
        <taxon>Ecdysozoa</taxon>
        <taxon>Nematoda</taxon>
        <taxon>Chromadorea</taxon>
        <taxon>Rhabditida</taxon>
        <taxon>Rhabditina</taxon>
        <taxon>Rhabditomorpha</taxon>
        <taxon>Rhabditoidea</taxon>
        <taxon>Rhabditidae</taxon>
        <taxon>Peloderinae</taxon>
        <taxon>Caenorhabditis</taxon>
    </lineage>
</organism>
<sequence>MGLKEPKFQLKRDESISSGSACAESAAASPSNNQPHPPISQHRKYGAMLGKKYPSLQVSHYPVLLLSNNASEQNQASVIWKTSSQADFNGSETPGLTKEALESLGPKVSRDEKPPRYTATVATLTPTTEKPPGQPIPPSRLHVSPKMSFSSVVAQTMRNSQGGLFESVFETYGPHPVALRRAQNAVDLVLEPGERASDELLTVVQGIRKNTAQQYILDGTGCYRFKLNETSVEKHQTLRSPPTKSDPKFLKTSRRTPSYEQFIGPQRHKNERLQFARSNMATDWNKIIFSDEKKFNLDGPDGYAHYWRDLRKDPMYFSSEERSDVLLQEKLRRRQPHGLGGFLRLRDDYQQLLAQHLLPYLRRRRRSNMIYQQDNASVHASNSTLAWFAANNVVLLDWPAGENLWSVLVRRVYANAKQYTTVNDLKRAIRTEWDSLDKSLLQSHVGSMPNRIFEAAQKQGGITHY</sequence>
<reference evidence="2" key="1">
    <citation type="submission" date="2020-10" db="EMBL/GenBank/DDBJ databases">
        <authorList>
            <person name="Kikuchi T."/>
        </authorList>
    </citation>
    <scope>NUCLEOTIDE SEQUENCE</scope>
    <source>
        <strain evidence="2">NKZ352</strain>
    </source>
</reference>
<accession>A0A8S1HSL5</accession>
<comment type="caution">
    <text evidence="2">The sequence shown here is derived from an EMBL/GenBank/DDBJ whole genome shotgun (WGS) entry which is preliminary data.</text>
</comment>
<evidence type="ECO:0000313" key="3">
    <source>
        <dbReference type="Proteomes" id="UP000835052"/>
    </source>
</evidence>
<dbReference type="OrthoDB" id="5863799at2759"/>
<keyword evidence="3" id="KW-1185">Reference proteome</keyword>
<feature type="compositionally biased region" description="Low complexity" evidence="1">
    <location>
        <begin position="16"/>
        <end position="31"/>
    </location>
</feature>
<dbReference type="EMBL" id="CAJGYM010000154">
    <property type="protein sequence ID" value="CAD6199098.1"/>
    <property type="molecule type" value="Genomic_DNA"/>
</dbReference>
<feature type="compositionally biased region" description="Basic and acidic residues" evidence="1">
    <location>
        <begin position="1"/>
        <end position="15"/>
    </location>
</feature>
<evidence type="ECO:0008006" key="4">
    <source>
        <dbReference type="Google" id="ProtNLM"/>
    </source>
</evidence>
<dbReference type="GO" id="GO:0003676">
    <property type="term" value="F:nucleic acid binding"/>
    <property type="evidence" value="ECO:0007669"/>
    <property type="project" value="InterPro"/>
</dbReference>
<evidence type="ECO:0000313" key="2">
    <source>
        <dbReference type="EMBL" id="CAD6199098.1"/>
    </source>
</evidence>
<proteinExistence type="predicted"/>
<dbReference type="Gene3D" id="3.30.420.10">
    <property type="entry name" value="Ribonuclease H-like superfamily/Ribonuclease H"/>
    <property type="match status" value="1"/>
</dbReference>
<dbReference type="AlphaFoldDB" id="A0A8S1HSL5"/>
<evidence type="ECO:0000256" key="1">
    <source>
        <dbReference type="SAM" id="MobiDB-lite"/>
    </source>
</evidence>
<protein>
    <recommendedName>
        <fullName evidence="4">Tc1-like transposase DDE domain-containing protein</fullName>
    </recommendedName>
</protein>